<feature type="binding site" evidence="5">
    <location>
        <position position="142"/>
    </location>
    <ligand>
        <name>substrate</name>
    </ligand>
</feature>
<dbReference type="Pfam" id="PF01416">
    <property type="entry name" value="PseudoU_synth_1"/>
    <property type="match status" value="2"/>
</dbReference>
<dbReference type="InterPro" id="IPR020094">
    <property type="entry name" value="TruA/RsuA/RluB/E/F_N"/>
</dbReference>
<evidence type="ECO:0000313" key="8">
    <source>
        <dbReference type="EMBL" id="WZN60421.1"/>
    </source>
</evidence>
<dbReference type="Gene3D" id="3.30.70.660">
    <property type="entry name" value="Pseudouridine synthase I, catalytic domain, C-terminal subdomain"/>
    <property type="match status" value="1"/>
</dbReference>
<comment type="similarity">
    <text evidence="1 6">Belongs to the tRNA pseudouridine synthase TruA family.</text>
</comment>
<evidence type="ECO:0000256" key="6">
    <source>
        <dbReference type="RuleBase" id="RU003792"/>
    </source>
</evidence>
<dbReference type="EC" id="5.4.99.12" evidence="6"/>
<evidence type="ECO:0000256" key="4">
    <source>
        <dbReference type="PIRSR" id="PIRSR001430-1"/>
    </source>
</evidence>
<dbReference type="Proteomes" id="UP001472866">
    <property type="component" value="Chromosome 03"/>
</dbReference>
<accession>A0AAX4P3Q5</accession>
<proteinExistence type="inferred from homology"/>
<evidence type="ECO:0000256" key="1">
    <source>
        <dbReference type="ARBA" id="ARBA00009375"/>
    </source>
</evidence>
<keyword evidence="3 6" id="KW-0413">Isomerase</keyword>
<protein>
    <recommendedName>
        <fullName evidence="6">tRNA pseudouridine synthase</fullName>
        <ecNumber evidence="6">5.4.99.12</ecNumber>
    </recommendedName>
</protein>
<evidence type="ECO:0000256" key="3">
    <source>
        <dbReference type="ARBA" id="ARBA00023235"/>
    </source>
</evidence>
<reference evidence="8 9" key="1">
    <citation type="submission" date="2024-03" db="EMBL/GenBank/DDBJ databases">
        <title>Complete genome sequence of the green alga Chloropicon roscoffensis RCC1871.</title>
        <authorList>
            <person name="Lemieux C."/>
            <person name="Pombert J.-F."/>
            <person name="Otis C."/>
            <person name="Turmel M."/>
        </authorList>
    </citation>
    <scope>NUCLEOTIDE SEQUENCE [LARGE SCALE GENOMIC DNA]</scope>
    <source>
        <strain evidence="8 9">RCC1871</strain>
    </source>
</reference>
<dbReference type="InterPro" id="IPR020097">
    <property type="entry name" value="PsdUridine_synth_TruA_a/b_dom"/>
</dbReference>
<keyword evidence="9" id="KW-1185">Reference proteome</keyword>
<dbReference type="SUPFAM" id="SSF55120">
    <property type="entry name" value="Pseudouridine synthase"/>
    <property type="match status" value="1"/>
</dbReference>
<dbReference type="GO" id="GO:0160147">
    <property type="term" value="F:tRNA pseudouridine(38-40) synthase activity"/>
    <property type="evidence" value="ECO:0007669"/>
    <property type="project" value="UniProtKB-EC"/>
</dbReference>
<dbReference type="EMBL" id="CP151503">
    <property type="protein sequence ID" value="WZN60421.1"/>
    <property type="molecule type" value="Genomic_DNA"/>
</dbReference>
<evidence type="ECO:0000256" key="2">
    <source>
        <dbReference type="ARBA" id="ARBA00022694"/>
    </source>
</evidence>
<dbReference type="InterPro" id="IPR001406">
    <property type="entry name" value="PsdUridine_synth_TruA"/>
</dbReference>
<feature type="domain" description="Pseudouridine synthase I TruA alpha/beta" evidence="7">
    <location>
        <begin position="15"/>
        <end position="97"/>
    </location>
</feature>
<dbReference type="HAMAP" id="MF_00171">
    <property type="entry name" value="TruA"/>
    <property type="match status" value="1"/>
</dbReference>
<dbReference type="PIRSF" id="PIRSF001430">
    <property type="entry name" value="tRNA_psdUrid_synth"/>
    <property type="match status" value="1"/>
</dbReference>
<dbReference type="InterPro" id="IPR020103">
    <property type="entry name" value="PsdUridine_synth_cat_dom_sf"/>
</dbReference>
<dbReference type="NCBIfam" id="TIGR00071">
    <property type="entry name" value="hisT_truA"/>
    <property type="match status" value="1"/>
</dbReference>
<dbReference type="CDD" id="cd02570">
    <property type="entry name" value="PseudoU_synth_EcTruA"/>
    <property type="match status" value="1"/>
</dbReference>
<feature type="domain" description="Pseudouridine synthase I TruA alpha/beta" evidence="7">
    <location>
        <begin position="178"/>
        <end position="298"/>
    </location>
</feature>
<keyword evidence="2 6" id="KW-0819">tRNA processing</keyword>
<dbReference type="Gene3D" id="3.30.70.580">
    <property type="entry name" value="Pseudouridine synthase I, catalytic domain, N-terminal subdomain"/>
    <property type="match status" value="1"/>
</dbReference>
<evidence type="ECO:0000313" key="9">
    <source>
        <dbReference type="Proteomes" id="UP001472866"/>
    </source>
</evidence>
<comment type="catalytic activity">
    <reaction evidence="6">
        <text>uridine(38/39/40) in tRNA = pseudouridine(38/39/40) in tRNA</text>
        <dbReference type="Rhea" id="RHEA:22376"/>
        <dbReference type="Rhea" id="RHEA-COMP:10085"/>
        <dbReference type="Rhea" id="RHEA-COMP:10087"/>
        <dbReference type="ChEBI" id="CHEBI:65314"/>
        <dbReference type="ChEBI" id="CHEBI:65315"/>
        <dbReference type="EC" id="5.4.99.12"/>
    </reaction>
</comment>
<sequence>MTGPSTVAQRYLLVHEYVGHCFSGWQKQPEGVKTVQSVLERAVSEFIGYETIVMGSSRTDTGVHALANTCHVDLCRRPRKATSSDECEDNELEVAPKRRPYSCYDVRKAINARIGEDQVRVTRVVKVGPDFHARFQAKGRTYFYRIACGPSEGLMSLFHSGQCWDVTKDLDVSLMRKAAALLVGTHDFSSFRTSKCQATSPVKTLESLKVEVDDGRHYWPMRYLGDEVTRRRNLLVTATARSFLYHQVRLMVGLLKAVGCGEIRLEDVSAILEARDVRALRTAMAPAHGLYLANVEYDPKDFEDGD</sequence>
<name>A0AAX4P3Q5_9CHLO</name>
<dbReference type="GO" id="GO:0003723">
    <property type="term" value="F:RNA binding"/>
    <property type="evidence" value="ECO:0007669"/>
    <property type="project" value="InterPro"/>
</dbReference>
<dbReference type="InterPro" id="IPR020095">
    <property type="entry name" value="PsdUridine_synth_TruA_C"/>
</dbReference>
<gene>
    <name evidence="8" type="ORF">HKI87_03g19500</name>
</gene>
<dbReference type="PANTHER" id="PTHR11142">
    <property type="entry name" value="PSEUDOURIDYLATE SYNTHASE"/>
    <property type="match status" value="1"/>
</dbReference>
<feature type="active site" description="Nucleophile" evidence="4">
    <location>
        <position position="60"/>
    </location>
</feature>
<organism evidence="8 9">
    <name type="scientific">Chloropicon roscoffensis</name>
    <dbReference type="NCBI Taxonomy" id="1461544"/>
    <lineage>
        <taxon>Eukaryota</taxon>
        <taxon>Viridiplantae</taxon>
        <taxon>Chlorophyta</taxon>
        <taxon>Chloropicophyceae</taxon>
        <taxon>Chloropicales</taxon>
        <taxon>Chloropicaceae</taxon>
        <taxon>Chloropicon</taxon>
    </lineage>
</organism>
<dbReference type="PANTHER" id="PTHR11142:SF0">
    <property type="entry name" value="TRNA PSEUDOURIDINE SYNTHASE-LIKE 1"/>
    <property type="match status" value="1"/>
</dbReference>
<evidence type="ECO:0000259" key="7">
    <source>
        <dbReference type="Pfam" id="PF01416"/>
    </source>
</evidence>
<dbReference type="AlphaFoldDB" id="A0AAX4P3Q5"/>
<dbReference type="GO" id="GO:0031119">
    <property type="term" value="P:tRNA pseudouridine synthesis"/>
    <property type="evidence" value="ECO:0007669"/>
    <property type="project" value="TreeGrafter"/>
</dbReference>
<evidence type="ECO:0000256" key="5">
    <source>
        <dbReference type="PIRSR" id="PIRSR001430-2"/>
    </source>
</evidence>